<dbReference type="RefSeq" id="WP_341429164.1">
    <property type="nucleotide sequence ID" value="NZ_JBBUTG010000033.1"/>
</dbReference>
<dbReference type="Pfam" id="PF00990">
    <property type="entry name" value="GGDEF"/>
    <property type="match status" value="1"/>
</dbReference>
<dbReference type="PANTHER" id="PTHR45138">
    <property type="entry name" value="REGULATORY COMPONENTS OF SENSORY TRANSDUCTION SYSTEM"/>
    <property type="match status" value="1"/>
</dbReference>
<dbReference type="NCBIfam" id="TIGR00254">
    <property type="entry name" value="GGDEF"/>
    <property type="match status" value="1"/>
</dbReference>
<dbReference type="SUPFAM" id="SSF55073">
    <property type="entry name" value="Nucleotide cyclase"/>
    <property type="match status" value="1"/>
</dbReference>
<dbReference type="PROSITE" id="PS50887">
    <property type="entry name" value="GGDEF"/>
    <property type="match status" value="1"/>
</dbReference>
<accession>A0ABU9BXL9</accession>
<keyword evidence="4" id="KW-0548">Nucleotidyltransferase</keyword>
<evidence type="ECO:0000259" key="3">
    <source>
        <dbReference type="PROSITE" id="PS50887"/>
    </source>
</evidence>
<gene>
    <name evidence="4" type="ORF">AACH06_28280</name>
</gene>
<organism evidence="4 5">
    <name type="scientific">Ideonella lacteola</name>
    <dbReference type="NCBI Taxonomy" id="2984193"/>
    <lineage>
        <taxon>Bacteria</taxon>
        <taxon>Pseudomonadati</taxon>
        <taxon>Pseudomonadota</taxon>
        <taxon>Betaproteobacteria</taxon>
        <taxon>Burkholderiales</taxon>
        <taxon>Sphaerotilaceae</taxon>
        <taxon>Ideonella</taxon>
    </lineage>
</organism>
<name>A0ABU9BXL9_9BURK</name>
<evidence type="ECO:0000256" key="1">
    <source>
        <dbReference type="ARBA" id="ARBA00012528"/>
    </source>
</evidence>
<dbReference type="GO" id="GO:0052621">
    <property type="term" value="F:diguanylate cyclase activity"/>
    <property type="evidence" value="ECO:0007669"/>
    <property type="project" value="UniProtKB-EC"/>
</dbReference>
<dbReference type="InterPro" id="IPR000160">
    <property type="entry name" value="GGDEF_dom"/>
</dbReference>
<dbReference type="Gene3D" id="3.30.70.270">
    <property type="match status" value="1"/>
</dbReference>
<feature type="domain" description="GGDEF" evidence="3">
    <location>
        <begin position="455"/>
        <end position="589"/>
    </location>
</feature>
<sequence length="589" mass="63563">MPARQAVPPTTLASTAHDAVDLALAAVLSDTAEACRRAEAMAQDARAAGDEGGEAMGRLILAFVELREGELAAGIDRLDEAQAALSRHSHARGELLARHVRTQALRRQGRNDDALGELTRLHALAAQRPPVDAFFTVMALGTVQGMLDHQDNSLASFYAGLTIARRTGLPSLEVNALNNLGSVQLDLYNLEDAQPLLRRCLELSLAIGSRRQRIFAAGNLLQCLSAMGLNDEALVLARTHLIPVIQPGDPPVLQRDEEIAQALVASGCFDEARQYLARAPQSDVLTNATTATRVWLEMQVMVADGRSAKALTWGLAHCGLTDDATVMPLDRIRLIEYTAECARRCGKWRTAYEHQHRAYALKDVLLGRAARARFLSLQIEHELARAQAERDDAFELAHQLERANLDLHAQVRANEVLRQQLESLALEDPLTGLCNRRALFQAGQAALDQARRTGSDVALALVDLDHFKAINDRHGHDAGDRVLQAFAEVARQAVRPGDVVCRYGGEEFVVVFAGASAQVAHERMNRVLAAFSGLTHEGTAGQAFGCTFSAGVAGTAGGVATLAELLQLADRALYVAKEAGRARIVDGTA</sequence>
<dbReference type="Proteomes" id="UP001371218">
    <property type="component" value="Unassembled WGS sequence"/>
</dbReference>
<protein>
    <recommendedName>
        <fullName evidence="1">diguanylate cyclase</fullName>
        <ecNumber evidence="1">2.7.7.65</ecNumber>
    </recommendedName>
</protein>
<dbReference type="InterPro" id="IPR050469">
    <property type="entry name" value="Diguanylate_Cyclase"/>
</dbReference>
<dbReference type="Gene3D" id="1.25.40.10">
    <property type="entry name" value="Tetratricopeptide repeat domain"/>
    <property type="match status" value="1"/>
</dbReference>
<evidence type="ECO:0000256" key="2">
    <source>
        <dbReference type="ARBA" id="ARBA00034247"/>
    </source>
</evidence>
<proteinExistence type="predicted"/>
<keyword evidence="4" id="KW-0808">Transferase</keyword>
<dbReference type="SMART" id="SM00267">
    <property type="entry name" value="GGDEF"/>
    <property type="match status" value="1"/>
</dbReference>
<dbReference type="PANTHER" id="PTHR45138:SF9">
    <property type="entry name" value="DIGUANYLATE CYCLASE DGCM-RELATED"/>
    <property type="match status" value="1"/>
</dbReference>
<dbReference type="EC" id="2.7.7.65" evidence="1"/>
<dbReference type="CDD" id="cd01949">
    <property type="entry name" value="GGDEF"/>
    <property type="match status" value="1"/>
</dbReference>
<dbReference type="InterPro" id="IPR029787">
    <property type="entry name" value="Nucleotide_cyclase"/>
</dbReference>
<dbReference type="EMBL" id="JBBUTG010000033">
    <property type="protein sequence ID" value="MEK8034734.1"/>
    <property type="molecule type" value="Genomic_DNA"/>
</dbReference>
<evidence type="ECO:0000313" key="4">
    <source>
        <dbReference type="EMBL" id="MEK8034734.1"/>
    </source>
</evidence>
<comment type="catalytic activity">
    <reaction evidence="2">
        <text>2 GTP = 3',3'-c-di-GMP + 2 diphosphate</text>
        <dbReference type="Rhea" id="RHEA:24898"/>
        <dbReference type="ChEBI" id="CHEBI:33019"/>
        <dbReference type="ChEBI" id="CHEBI:37565"/>
        <dbReference type="ChEBI" id="CHEBI:58805"/>
        <dbReference type="EC" id="2.7.7.65"/>
    </reaction>
</comment>
<dbReference type="InterPro" id="IPR043128">
    <property type="entry name" value="Rev_trsase/Diguanyl_cyclase"/>
</dbReference>
<comment type="caution">
    <text evidence="4">The sequence shown here is derived from an EMBL/GenBank/DDBJ whole genome shotgun (WGS) entry which is preliminary data.</text>
</comment>
<dbReference type="InterPro" id="IPR011990">
    <property type="entry name" value="TPR-like_helical_dom_sf"/>
</dbReference>
<reference evidence="4 5" key="1">
    <citation type="submission" date="2024-04" db="EMBL/GenBank/DDBJ databases">
        <title>Novel species of the genus Ideonella isolated from streams.</title>
        <authorList>
            <person name="Lu H."/>
        </authorList>
    </citation>
    <scope>NUCLEOTIDE SEQUENCE [LARGE SCALE GENOMIC DNA]</scope>
    <source>
        <strain evidence="4 5">DXS29W</strain>
    </source>
</reference>
<dbReference type="SUPFAM" id="SSF48452">
    <property type="entry name" value="TPR-like"/>
    <property type="match status" value="1"/>
</dbReference>
<evidence type="ECO:0000313" key="5">
    <source>
        <dbReference type="Proteomes" id="UP001371218"/>
    </source>
</evidence>
<keyword evidence="5" id="KW-1185">Reference proteome</keyword>